<name>A0A1I3CTK5_9EURY</name>
<dbReference type="Pfam" id="PF07883">
    <property type="entry name" value="Cupin_2"/>
    <property type="match status" value="1"/>
</dbReference>
<evidence type="ECO:0000259" key="2">
    <source>
        <dbReference type="Pfam" id="PF07883"/>
    </source>
</evidence>
<feature type="domain" description="Cupin type-2" evidence="2">
    <location>
        <begin position="34"/>
        <end position="101"/>
    </location>
</feature>
<dbReference type="RefSeq" id="WP_149785653.1">
    <property type="nucleotide sequence ID" value="NZ_BAAADP010000003.1"/>
</dbReference>
<dbReference type="PANTHER" id="PTHR40112:SF1">
    <property type="entry name" value="H2HPP ISOMERASE"/>
    <property type="match status" value="1"/>
</dbReference>
<dbReference type="EMBL" id="FOPZ01000029">
    <property type="protein sequence ID" value="SFH77609.1"/>
    <property type="molecule type" value="Genomic_DNA"/>
</dbReference>
<dbReference type="InterPro" id="IPR013096">
    <property type="entry name" value="Cupin_2"/>
</dbReference>
<sequence length="112" mass="11844">MDIVSSDEVESTEAVPGVHLTQGAAGDEASIQRFYIEPGAEVPEHDHPHEQVGTVTAGALTFVVDGEERTVHAGDTFAIPGGEPHAAVNEGEVPVEGFDVFSPARPNPDWEE</sequence>
<dbReference type="InterPro" id="IPR014710">
    <property type="entry name" value="RmlC-like_jellyroll"/>
</dbReference>
<feature type="compositionally biased region" description="Acidic residues" evidence="1">
    <location>
        <begin position="1"/>
        <end position="11"/>
    </location>
</feature>
<dbReference type="Proteomes" id="UP000323537">
    <property type="component" value="Unassembled WGS sequence"/>
</dbReference>
<evidence type="ECO:0000313" key="4">
    <source>
        <dbReference type="Proteomes" id="UP000323537"/>
    </source>
</evidence>
<dbReference type="InterPro" id="IPR011051">
    <property type="entry name" value="RmlC_Cupin_sf"/>
</dbReference>
<dbReference type="InterPro" id="IPR052535">
    <property type="entry name" value="Bacilysin_H2HPP_isomerase"/>
</dbReference>
<proteinExistence type="predicted"/>
<accession>A0A1I3CTK5</accession>
<dbReference type="SUPFAM" id="SSF51182">
    <property type="entry name" value="RmlC-like cupins"/>
    <property type="match status" value="1"/>
</dbReference>
<organism evidence="3 4">
    <name type="scientific">Halorubrum aquaticum</name>
    <dbReference type="NCBI Taxonomy" id="387340"/>
    <lineage>
        <taxon>Archaea</taxon>
        <taxon>Methanobacteriati</taxon>
        <taxon>Methanobacteriota</taxon>
        <taxon>Stenosarchaea group</taxon>
        <taxon>Halobacteria</taxon>
        <taxon>Halobacteriales</taxon>
        <taxon>Haloferacaceae</taxon>
        <taxon>Halorubrum</taxon>
    </lineage>
</organism>
<reference evidence="3 4" key="1">
    <citation type="submission" date="2016-10" db="EMBL/GenBank/DDBJ databases">
        <authorList>
            <person name="Varghese N."/>
            <person name="Submissions S."/>
        </authorList>
    </citation>
    <scope>NUCLEOTIDE SEQUENCE [LARGE SCALE GENOMIC DNA]</scope>
    <source>
        <strain evidence="3 4">CGMCC 1.6377</strain>
    </source>
</reference>
<keyword evidence="4" id="KW-1185">Reference proteome</keyword>
<dbReference type="CDD" id="cd02238">
    <property type="entry name" value="cupin_KdgF"/>
    <property type="match status" value="1"/>
</dbReference>
<dbReference type="OrthoDB" id="114121at2157"/>
<evidence type="ECO:0000313" key="3">
    <source>
        <dbReference type="EMBL" id="SFH77609.1"/>
    </source>
</evidence>
<evidence type="ECO:0000256" key="1">
    <source>
        <dbReference type="SAM" id="MobiDB-lite"/>
    </source>
</evidence>
<dbReference type="AlphaFoldDB" id="A0A1I3CTK5"/>
<gene>
    <name evidence="3" type="ORF">SAMN04488066_1295</name>
</gene>
<protein>
    <submittedName>
        <fullName evidence="3">Cupin domain protein</fullName>
    </submittedName>
</protein>
<dbReference type="PANTHER" id="PTHR40112">
    <property type="entry name" value="H2HPP ISOMERASE"/>
    <property type="match status" value="1"/>
</dbReference>
<dbReference type="Gene3D" id="2.60.120.10">
    <property type="entry name" value="Jelly Rolls"/>
    <property type="match status" value="1"/>
</dbReference>
<feature type="region of interest" description="Disordered" evidence="1">
    <location>
        <begin position="1"/>
        <end position="26"/>
    </location>
</feature>